<keyword evidence="1" id="KW-0732">Signal</keyword>
<evidence type="ECO:0000313" key="2">
    <source>
        <dbReference type="EMBL" id="BAG55345.1"/>
    </source>
</evidence>
<sequence>RGWATRSGQGSAWCICVCALDTISRAMPWSAHLLCVPAYFGNHRGSKVLEVL</sequence>
<reference evidence="2" key="1">
    <citation type="submission" date="2008-07" db="EMBL/GenBank/DDBJ databases">
        <title>Characterization of the lipid accumulation in a new microalgal species, Pseudochoricystis ellipsoidea (Trebouxiophyceae).</title>
        <authorList>
            <person name="Satoh A."/>
            <person name="Kato M."/>
            <person name="Yamato K.T."/>
            <person name="Ikegami Y."/>
            <person name="Sekiguchi H."/>
            <person name="Kurano N."/>
            <person name="Miyachi S."/>
        </authorList>
    </citation>
    <scope>NUCLEOTIDE SEQUENCE</scope>
    <source>
        <strain evidence="2">MBIC11204</strain>
    </source>
</reference>
<dbReference type="EMBL" id="AB444219">
    <property type="protein sequence ID" value="BAG55345.1"/>
    <property type="molecule type" value="mRNA"/>
</dbReference>
<feature type="signal peptide" evidence="1">
    <location>
        <begin position="1"/>
        <end position="26"/>
    </location>
</feature>
<feature type="non-terminal residue" evidence="2">
    <location>
        <position position="52"/>
    </location>
</feature>
<feature type="non-terminal residue" evidence="2">
    <location>
        <position position="1"/>
    </location>
</feature>
<protein>
    <submittedName>
        <fullName evidence="2">Uncharacterized protein</fullName>
    </submittedName>
</protein>
<dbReference type="AlphaFoldDB" id="B3Y5I8"/>
<reference evidence="2" key="2">
    <citation type="submission" date="2008-07" db="EMBL/GenBank/DDBJ databases">
        <title>Nitrogen-starvation-inducible cDNA clones isolated by using cDNA subtraction in a novel microalga accumulating lipids and hydrocarbons.</title>
        <authorList>
            <person name="Satoh A."/>
        </authorList>
    </citation>
    <scope>NUCLEOTIDE SEQUENCE</scope>
    <source>
        <strain evidence="2">MBIC11204</strain>
    </source>
</reference>
<feature type="chain" id="PRO_5002800280" evidence="1">
    <location>
        <begin position="27"/>
        <end position="52"/>
    </location>
</feature>
<organism evidence="2">
    <name type="scientific">Pseudochoricystis ellipsoidea</name>
    <name type="common">nom. nud.</name>
    <dbReference type="NCBI Taxonomy" id="546385"/>
    <lineage>
        <taxon>Eukaryota</taxon>
        <taxon>Viridiplantae</taxon>
        <taxon>Chlorophyta</taxon>
        <taxon>core chlorophytes</taxon>
        <taxon>Trebouxiophyceae</taxon>
    </lineage>
</organism>
<proteinExistence type="evidence at transcript level"/>
<evidence type="ECO:0000256" key="1">
    <source>
        <dbReference type="SAM" id="SignalP"/>
    </source>
</evidence>
<name>B3Y5I8_9CHLO</name>
<accession>B3Y5I8</accession>